<dbReference type="Pfam" id="PF05368">
    <property type="entry name" value="NmrA"/>
    <property type="match status" value="1"/>
</dbReference>
<evidence type="ECO:0000256" key="2">
    <source>
        <dbReference type="ARBA" id="ARBA00022857"/>
    </source>
</evidence>
<protein>
    <recommendedName>
        <fullName evidence="3">NmrA-like domain-containing protein</fullName>
    </recommendedName>
</protein>
<dbReference type="AlphaFoldDB" id="A0A9P6VRR4"/>
<evidence type="ECO:0000313" key="4">
    <source>
        <dbReference type="EMBL" id="KAG0653030.1"/>
    </source>
</evidence>
<organism evidence="4 5">
    <name type="scientific">Hyphodiscus hymeniophilus</name>
    <dbReference type="NCBI Taxonomy" id="353542"/>
    <lineage>
        <taxon>Eukaryota</taxon>
        <taxon>Fungi</taxon>
        <taxon>Dikarya</taxon>
        <taxon>Ascomycota</taxon>
        <taxon>Pezizomycotina</taxon>
        <taxon>Leotiomycetes</taxon>
        <taxon>Helotiales</taxon>
        <taxon>Hyphodiscaceae</taxon>
        <taxon>Hyphodiscus</taxon>
    </lineage>
</organism>
<evidence type="ECO:0000256" key="1">
    <source>
        <dbReference type="ARBA" id="ARBA00006328"/>
    </source>
</evidence>
<dbReference type="GO" id="GO:0005634">
    <property type="term" value="C:nucleus"/>
    <property type="evidence" value="ECO:0007669"/>
    <property type="project" value="TreeGrafter"/>
</dbReference>
<dbReference type="Gene3D" id="3.90.25.10">
    <property type="entry name" value="UDP-galactose 4-epimerase, domain 1"/>
    <property type="match status" value="1"/>
</dbReference>
<name>A0A9P6VRR4_9HELO</name>
<sequence length="344" mass="37763">MKTILLVGATGAQGSAVAKYLSATGEYRILALTRSATSTSAQELATLPNVELAIGSATSGYDIDAFASAASKSDYVLVNTDGFTLGEQAETFWGIRLFELAVKAGVKHFIYSGLDPASKASGYDPDYYCGHYEGKARVQEWIHSQEDSPMSWTIIRSGPYIELLSAVMAPMKQADGTAVFAIPLGDGAVPFIHLGDYGNYIHWSLSHPEQSNHLDFGIATATVSGNEIAAAFSKHSGKAAQFVDLDIEHWNAEAWKNLPKGKDTKIGFQYVKDDNALRMTYGENFKNWWNLYKASKGNKGLIQRDYAFLDRIAPDRVKSLEEWMGKVKYTGDKEEVLRLQASTK</sequence>
<dbReference type="InterPro" id="IPR036291">
    <property type="entry name" value="NAD(P)-bd_dom_sf"/>
</dbReference>
<dbReference type="PANTHER" id="PTHR42748">
    <property type="entry name" value="NITROGEN METABOLITE REPRESSION PROTEIN NMRA FAMILY MEMBER"/>
    <property type="match status" value="1"/>
</dbReference>
<dbReference type="Proteomes" id="UP000785200">
    <property type="component" value="Unassembled WGS sequence"/>
</dbReference>
<evidence type="ECO:0000259" key="3">
    <source>
        <dbReference type="Pfam" id="PF05368"/>
    </source>
</evidence>
<feature type="domain" description="NmrA-like" evidence="3">
    <location>
        <begin position="2"/>
        <end position="248"/>
    </location>
</feature>
<dbReference type="InterPro" id="IPR051164">
    <property type="entry name" value="NmrA-like_oxidored"/>
</dbReference>
<keyword evidence="2" id="KW-0521">NADP</keyword>
<proteinExistence type="inferred from homology"/>
<accession>A0A9P6VRR4</accession>
<dbReference type="PANTHER" id="PTHR42748:SF14">
    <property type="entry name" value="SNOAL-LIKE DOMAIN-CONTAINING PROTEIN"/>
    <property type="match status" value="1"/>
</dbReference>
<dbReference type="InterPro" id="IPR008030">
    <property type="entry name" value="NmrA-like"/>
</dbReference>
<comment type="similarity">
    <text evidence="1">Belongs to the NmrA-type oxidoreductase family.</text>
</comment>
<dbReference type="OrthoDB" id="300709at2759"/>
<evidence type="ECO:0000313" key="5">
    <source>
        <dbReference type="Proteomes" id="UP000785200"/>
    </source>
</evidence>
<dbReference type="EMBL" id="VNKQ01000002">
    <property type="protein sequence ID" value="KAG0653030.1"/>
    <property type="molecule type" value="Genomic_DNA"/>
</dbReference>
<dbReference type="Gene3D" id="3.40.50.720">
    <property type="entry name" value="NAD(P)-binding Rossmann-like Domain"/>
    <property type="match status" value="1"/>
</dbReference>
<dbReference type="SUPFAM" id="SSF51735">
    <property type="entry name" value="NAD(P)-binding Rossmann-fold domains"/>
    <property type="match status" value="1"/>
</dbReference>
<gene>
    <name evidence="4" type="ORF">D0Z07_0357</name>
</gene>
<comment type="caution">
    <text evidence="4">The sequence shown here is derived from an EMBL/GenBank/DDBJ whole genome shotgun (WGS) entry which is preliminary data.</text>
</comment>
<reference evidence="4" key="1">
    <citation type="submission" date="2019-07" db="EMBL/GenBank/DDBJ databases">
        <title>Hyphodiscus hymeniophilus genome sequencing and assembly.</title>
        <authorList>
            <person name="Kramer G."/>
            <person name="Nodwell J."/>
        </authorList>
    </citation>
    <scope>NUCLEOTIDE SEQUENCE</scope>
    <source>
        <strain evidence="4">ATCC 34498</strain>
    </source>
</reference>
<keyword evidence="5" id="KW-1185">Reference proteome</keyword>